<accession>A0AAD6T517</accession>
<dbReference type="AlphaFoldDB" id="A0AAD6T517"/>
<evidence type="ECO:0000256" key="1">
    <source>
        <dbReference type="SAM" id="MobiDB-lite"/>
    </source>
</evidence>
<feature type="compositionally biased region" description="Basic and acidic residues" evidence="1">
    <location>
        <begin position="357"/>
        <end position="369"/>
    </location>
</feature>
<feature type="region of interest" description="Disordered" evidence="1">
    <location>
        <begin position="1"/>
        <end position="26"/>
    </location>
</feature>
<feature type="compositionally biased region" description="Low complexity" evidence="1">
    <location>
        <begin position="1"/>
        <end position="13"/>
    </location>
</feature>
<gene>
    <name evidence="2" type="ORF">C8F04DRAFT_1254764</name>
</gene>
<feature type="compositionally biased region" description="Acidic residues" evidence="1">
    <location>
        <begin position="346"/>
        <end position="356"/>
    </location>
</feature>
<dbReference type="Proteomes" id="UP001218188">
    <property type="component" value="Unassembled WGS sequence"/>
</dbReference>
<keyword evidence="3" id="KW-1185">Reference proteome</keyword>
<dbReference type="EMBL" id="JARJCM010000026">
    <property type="protein sequence ID" value="KAJ7039479.1"/>
    <property type="molecule type" value="Genomic_DNA"/>
</dbReference>
<name>A0AAD6T517_9AGAR</name>
<proteinExistence type="predicted"/>
<comment type="caution">
    <text evidence="2">The sequence shown here is derived from an EMBL/GenBank/DDBJ whole genome shotgun (WGS) entry which is preliminary data.</text>
</comment>
<evidence type="ECO:0000313" key="3">
    <source>
        <dbReference type="Proteomes" id="UP001218188"/>
    </source>
</evidence>
<protein>
    <submittedName>
        <fullName evidence="2">Uncharacterized protein</fullName>
    </submittedName>
</protein>
<reference evidence="2" key="1">
    <citation type="submission" date="2023-03" db="EMBL/GenBank/DDBJ databases">
        <title>Massive genome expansion in bonnet fungi (Mycena s.s.) driven by repeated elements and novel gene families across ecological guilds.</title>
        <authorList>
            <consortium name="Lawrence Berkeley National Laboratory"/>
            <person name="Harder C.B."/>
            <person name="Miyauchi S."/>
            <person name="Viragh M."/>
            <person name="Kuo A."/>
            <person name="Thoen E."/>
            <person name="Andreopoulos B."/>
            <person name="Lu D."/>
            <person name="Skrede I."/>
            <person name="Drula E."/>
            <person name="Henrissat B."/>
            <person name="Morin E."/>
            <person name="Kohler A."/>
            <person name="Barry K."/>
            <person name="LaButti K."/>
            <person name="Morin E."/>
            <person name="Salamov A."/>
            <person name="Lipzen A."/>
            <person name="Mereny Z."/>
            <person name="Hegedus B."/>
            <person name="Baldrian P."/>
            <person name="Stursova M."/>
            <person name="Weitz H."/>
            <person name="Taylor A."/>
            <person name="Grigoriev I.V."/>
            <person name="Nagy L.G."/>
            <person name="Martin F."/>
            <person name="Kauserud H."/>
        </authorList>
    </citation>
    <scope>NUCLEOTIDE SEQUENCE</scope>
    <source>
        <strain evidence="2">CBHHK200</strain>
    </source>
</reference>
<organism evidence="2 3">
    <name type="scientific">Mycena alexandri</name>
    <dbReference type="NCBI Taxonomy" id="1745969"/>
    <lineage>
        <taxon>Eukaryota</taxon>
        <taxon>Fungi</taxon>
        <taxon>Dikarya</taxon>
        <taxon>Basidiomycota</taxon>
        <taxon>Agaricomycotina</taxon>
        <taxon>Agaricomycetes</taxon>
        <taxon>Agaricomycetidae</taxon>
        <taxon>Agaricales</taxon>
        <taxon>Marasmiineae</taxon>
        <taxon>Mycenaceae</taxon>
        <taxon>Mycena</taxon>
    </lineage>
</organism>
<feature type="region of interest" description="Disordered" evidence="1">
    <location>
        <begin position="339"/>
        <end position="372"/>
    </location>
</feature>
<evidence type="ECO:0000313" key="2">
    <source>
        <dbReference type="EMBL" id="KAJ7039479.1"/>
    </source>
</evidence>
<sequence>MSSMPSPVSSLSPSPEPAPVNAAWNRAKEDVEKAKLDVEEKASVARNLMPEEILKAFARDQADHELEEATMTYHSALQAFTTLDGQGLGSQLGTNNQTAEAPPEAPPLNDVVPSSGDFANGPNTDHTLQDKMAMDDYLAFENSIINPDIARLLSQEHEMPQVIKEEPVEARFPAVRTRENQGTIEIVDTDDEMDGVVVSGKAVPTEAIIPIVVKDVEMSVVKDPDVTKGLDAKPDVDDPTSMNLDTEGFIKSKLVDTKEALALKATTAAENLLTKPQKQRLKKFRQTENEFLEVLADFEKCLQETTISDMVRLSLNRAQELAEDGLRDAQLKIQALLDKGRKKGDDEDEDGSEDDGGDHSPEATSDKPNKTSAESHFIELRWYDSYSDKEKDDLLVKARRETQEFLASKRDSISHGVRRLMRLVPEVVPECSYTTRKLALHILTNRGGKSECIYHALKSAGRKEYSDGSGKFAVNGIPFIKAQTSLDRERNTERNALSCGCNIDESLLDYIFYKNARATSYNPRINVEEDLYADPMHTRHRTFVVQTFKALTGLKLDDLYVGAEFGKATHFLTLVARVLSKVNQELPDNSKVVIGRISAVAGSSGE</sequence>